<dbReference type="SUPFAM" id="SSF53474">
    <property type="entry name" value="alpha/beta-Hydrolases"/>
    <property type="match status" value="1"/>
</dbReference>
<dbReference type="STRING" id="77020.A0A0M8MXZ9"/>
<evidence type="ECO:0000256" key="2">
    <source>
        <dbReference type="ARBA" id="ARBA00047591"/>
    </source>
</evidence>
<dbReference type="Gene3D" id="3.40.50.1820">
    <property type="entry name" value="alpha/beta hydrolase"/>
    <property type="match status" value="1"/>
</dbReference>
<keyword evidence="7" id="KW-1185">Reference proteome</keyword>
<sequence length="444" mass="49181">MVLIFAAPAAVVACFVPFIGLVAIPFIPFFLIGAIYSLTWCIYLVLAQQDRPPYAVIGTPSIAKYIPFIPLSPVRCLKVVKSSLMYAWALSGFTWVVIDWYMQYRRIRALAAKNKPICDTVVYSIPFSHQRLDVYLPKKATTILSQQGPLAGLGLNTGHPVLVFVPTATLPVNIVSHRQTYLQLALRMRDLGFCVVIPEITYYPDDRIRQSVVDLRLALSWVGAHISSYGGDPSRIYVMGFGLSSALITLTLVQEAAVLSQTVVDEESDDEENPTRIKTENYLRQLEIYAPQIRLPNLAGVILIAGLSDVVKGYLHEAKLGIEHLSVLRRWAGPKTTQCLLHSPTHILTHTESTFDAAFLPPKFLLIHGGQDTLVPISHSTLLKALLQKAGVPQVELLAYRDLTHLDTLKCLLTPSMGQKSSCGHQMIEAIQKFMTGDNVLVTH</sequence>
<evidence type="ECO:0000256" key="4">
    <source>
        <dbReference type="SAM" id="Phobius"/>
    </source>
</evidence>
<dbReference type="RefSeq" id="XP_017993652.1">
    <property type="nucleotide sequence ID" value="XM_018138152.1"/>
</dbReference>
<dbReference type="InterPro" id="IPR050300">
    <property type="entry name" value="GDXG_lipolytic_enzyme"/>
</dbReference>
<organism evidence="6 7">
    <name type="scientific">Malassezia pachydermatis</name>
    <dbReference type="NCBI Taxonomy" id="77020"/>
    <lineage>
        <taxon>Eukaryota</taxon>
        <taxon>Fungi</taxon>
        <taxon>Dikarya</taxon>
        <taxon>Basidiomycota</taxon>
        <taxon>Ustilaginomycotina</taxon>
        <taxon>Malasseziomycetes</taxon>
        <taxon>Malasseziales</taxon>
        <taxon>Malasseziaceae</taxon>
        <taxon>Malassezia</taxon>
    </lineage>
</organism>
<comment type="catalytic activity">
    <reaction evidence="2">
        <text>a diacylglycerol + H2O = a monoacylglycerol + a fatty acid + H(+)</text>
        <dbReference type="Rhea" id="RHEA:32731"/>
        <dbReference type="ChEBI" id="CHEBI:15377"/>
        <dbReference type="ChEBI" id="CHEBI:15378"/>
        <dbReference type="ChEBI" id="CHEBI:17408"/>
        <dbReference type="ChEBI" id="CHEBI:18035"/>
        <dbReference type="ChEBI" id="CHEBI:28868"/>
    </reaction>
</comment>
<evidence type="ECO:0000313" key="7">
    <source>
        <dbReference type="Proteomes" id="UP000037751"/>
    </source>
</evidence>
<evidence type="ECO:0000256" key="3">
    <source>
        <dbReference type="ARBA" id="ARBA00048461"/>
    </source>
</evidence>
<dbReference type="EMBL" id="LGAV01000001">
    <property type="protein sequence ID" value="KOS16020.1"/>
    <property type="molecule type" value="Genomic_DNA"/>
</dbReference>
<dbReference type="PANTHER" id="PTHR48081:SF33">
    <property type="entry name" value="KYNURENINE FORMAMIDASE"/>
    <property type="match status" value="1"/>
</dbReference>
<evidence type="ECO:0000256" key="1">
    <source>
        <dbReference type="ARBA" id="ARBA00022801"/>
    </source>
</evidence>
<keyword evidence="4" id="KW-0472">Membrane</keyword>
<feature type="transmembrane region" description="Helical" evidence="4">
    <location>
        <begin position="23"/>
        <end position="46"/>
    </location>
</feature>
<protein>
    <recommendedName>
        <fullName evidence="5">BD-FAE-like domain-containing protein</fullName>
    </recommendedName>
</protein>
<dbReference type="GeneID" id="28730028"/>
<evidence type="ECO:0000313" key="6">
    <source>
        <dbReference type="EMBL" id="KOS16020.1"/>
    </source>
</evidence>
<dbReference type="Pfam" id="PF20434">
    <property type="entry name" value="BD-FAE"/>
    <property type="match status" value="1"/>
</dbReference>
<dbReference type="OrthoDB" id="6495301at2759"/>
<comment type="catalytic activity">
    <reaction evidence="3">
        <text>a monoacylglycerol + H2O = glycerol + a fatty acid + H(+)</text>
        <dbReference type="Rhea" id="RHEA:15245"/>
        <dbReference type="ChEBI" id="CHEBI:15377"/>
        <dbReference type="ChEBI" id="CHEBI:15378"/>
        <dbReference type="ChEBI" id="CHEBI:17408"/>
        <dbReference type="ChEBI" id="CHEBI:17754"/>
        <dbReference type="ChEBI" id="CHEBI:28868"/>
    </reaction>
</comment>
<name>A0A0M8MXZ9_9BASI</name>
<accession>A0A0M8MXZ9</accession>
<reference evidence="6 7" key="1">
    <citation type="submission" date="2015-07" db="EMBL/GenBank/DDBJ databases">
        <title>Draft Genome Sequence of Malassezia furfur CBS1878 and Malassezia pachydermatis CBS1879.</title>
        <authorList>
            <person name="Triana S."/>
            <person name="Ohm R."/>
            <person name="Gonzalez A."/>
            <person name="DeCock H."/>
            <person name="Restrepo S."/>
            <person name="Celis A."/>
        </authorList>
    </citation>
    <scope>NUCLEOTIDE SEQUENCE [LARGE SCALE GENOMIC DNA]</scope>
    <source>
        <strain evidence="6 7">CBS 1879</strain>
    </source>
</reference>
<dbReference type="PANTHER" id="PTHR48081">
    <property type="entry name" value="AB HYDROLASE SUPERFAMILY PROTEIN C4A8.06C"/>
    <property type="match status" value="1"/>
</dbReference>
<dbReference type="InterPro" id="IPR029058">
    <property type="entry name" value="AB_hydrolase_fold"/>
</dbReference>
<dbReference type="VEuPathDB" id="FungiDB:Malapachy_3690"/>
<dbReference type="InterPro" id="IPR049492">
    <property type="entry name" value="BD-FAE-like_dom"/>
</dbReference>
<keyword evidence="4" id="KW-0812">Transmembrane</keyword>
<keyword evidence="4" id="KW-1133">Transmembrane helix</keyword>
<feature type="transmembrane region" description="Helical" evidence="4">
    <location>
        <begin position="83"/>
        <end position="102"/>
    </location>
</feature>
<dbReference type="AlphaFoldDB" id="A0A0M8MXZ9"/>
<proteinExistence type="predicted"/>
<evidence type="ECO:0000259" key="5">
    <source>
        <dbReference type="Pfam" id="PF20434"/>
    </source>
</evidence>
<gene>
    <name evidence="6" type="ORF">Malapachy_3690</name>
</gene>
<feature type="domain" description="BD-FAE-like" evidence="5">
    <location>
        <begin position="160"/>
        <end position="386"/>
    </location>
</feature>
<dbReference type="ESTHER" id="9basi-a0a0m8mxz9">
    <property type="family name" value="BD-FAE"/>
</dbReference>
<dbReference type="GO" id="GO:0016787">
    <property type="term" value="F:hydrolase activity"/>
    <property type="evidence" value="ECO:0007669"/>
    <property type="project" value="UniProtKB-KW"/>
</dbReference>
<dbReference type="Proteomes" id="UP000037751">
    <property type="component" value="Unassembled WGS sequence"/>
</dbReference>
<comment type="caution">
    <text evidence="6">The sequence shown here is derived from an EMBL/GenBank/DDBJ whole genome shotgun (WGS) entry which is preliminary data.</text>
</comment>
<keyword evidence="1" id="KW-0378">Hydrolase</keyword>